<dbReference type="InterPro" id="IPR007546">
    <property type="entry name" value="DUF503"/>
</dbReference>
<dbReference type="InterPro" id="IPR036746">
    <property type="entry name" value="TT1725-like_sf"/>
</dbReference>
<comment type="caution">
    <text evidence="1">The sequence shown here is derived from an EMBL/GenBank/DDBJ whole genome shotgun (WGS) entry which is preliminary data.</text>
</comment>
<proteinExistence type="predicted"/>
<dbReference type="Pfam" id="PF04456">
    <property type="entry name" value="DUF503"/>
    <property type="match status" value="1"/>
</dbReference>
<accession>A0A934NEL1</accession>
<reference evidence="1 2" key="1">
    <citation type="submission" date="2020-10" db="EMBL/GenBank/DDBJ databases">
        <title>Ca. Dormibacterota MAGs.</title>
        <authorList>
            <person name="Montgomery K."/>
        </authorList>
    </citation>
    <scope>NUCLEOTIDE SEQUENCE [LARGE SCALE GENOMIC DNA]</scope>
    <source>
        <strain evidence="1">Mitchell_Peninsula_5</strain>
    </source>
</reference>
<organism evidence="1 2">
    <name type="scientific">Candidatus Amunia macphersoniae</name>
    <dbReference type="NCBI Taxonomy" id="3127014"/>
    <lineage>
        <taxon>Bacteria</taxon>
        <taxon>Bacillati</taxon>
        <taxon>Candidatus Dormiibacterota</taxon>
        <taxon>Candidatus Dormibacteria</taxon>
        <taxon>Candidatus Aeolococcales</taxon>
        <taxon>Candidatus Aeolococcaceae</taxon>
        <taxon>Candidatus Amunia</taxon>
    </lineage>
</organism>
<evidence type="ECO:0000313" key="2">
    <source>
        <dbReference type="Proteomes" id="UP000614410"/>
    </source>
</evidence>
<evidence type="ECO:0000313" key="1">
    <source>
        <dbReference type="EMBL" id="MBJ7608873.1"/>
    </source>
</evidence>
<dbReference type="EMBL" id="JAEKNN010000026">
    <property type="protein sequence ID" value="MBJ7608873.1"/>
    <property type="molecule type" value="Genomic_DNA"/>
</dbReference>
<protein>
    <submittedName>
        <fullName evidence="1">DUF503 domain-containing protein</fullName>
    </submittedName>
</protein>
<dbReference type="PANTHER" id="PTHR36441:SF1">
    <property type="entry name" value="DUF503 DOMAIN-CONTAINING PROTEIN"/>
    <property type="match status" value="1"/>
</dbReference>
<dbReference type="Gene3D" id="3.30.70.1120">
    <property type="entry name" value="TT1725-like"/>
    <property type="match status" value="1"/>
</dbReference>
<gene>
    <name evidence="1" type="ORF">JF887_05520</name>
</gene>
<sequence length="95" mass="10381">MIIGTLQITVQVPDSQSLKDKRMVVRSITSRVRQTFAVAVAEVGDQDTWQSAVIGVACVSNNARHADEVCQKVLAYVENDADGVVSHSQFEIVHL</sequence>
<name>A0A934NEL1_9BACT</name>
<dbReference type="SUPFAM" id="SSF103007">
    <property type="entry name" value="Hypothetical protein TT1725"/>
    <property type="match status" value="1"/>
</dbReference>
<dbReference type="Proteomes" id="UP000614410">
    <property type="component" value="Unassembled WGS sequence"/>
</dbReference>
<dbReference type="PANTHER" id="PTHR36441">
    <property type="entry name" value="HYPOTHETICAL CYTOSOLIC PROTEIN"/>
    <property type="match status" value="1"/>
</dbReference>
<dbReference type="AlphaFoldDB" id="A0A934NEL1"/>